<keyword evidence="4" id="KW-1185">Reference proteome</keyword>
<comment type="caution">
    <text evidence="3">The sequence shown here is derived from an EMBL/GenBank/DDBJ whole genome shotgun (WGS) entry which is preliminary data.</text>
</comment>
<evidence type="ECO:0000313" key="4">
    <source>
        <dbReference type="Proteomes" id="UP000033740"/>
    </source>
</evidence>
<protein>
    <recommendedName>
        <fullName evidence="2">Activator of Hsp90 ATPase homologue 1/2-like C-terminal domain-containing protein</fullName>
    </recommendedName>
</protein>
<dbReference type="Pfam" id="PF08327">
    <property type="entry name" value="AHSA1"/>
    <property type="match status" value="1"/>
</dbReference>
<dbReference type="InterPro" id="IPR013538">
    <property type="entry name" value="ASHA1/2-like_C"/>
</dbReference>
<dbReference type="SUPFAM" id="SSF55961">
    <property type="entry name" value="Bet v1-like"/>
    <property type="match status" value="1"/>
</dbReference>
<comment type="similarity">
    <text evidence="1">Belongs to the AHA1 family.</text>
</comment>
<dbReference type="EMBL" id="JYIX01000010">
    <property type="protein sequence ID" value="KJL37408.1"/>
    <property type="molecule type" value="Genomic_DNA"/>
</dbReference>
<feature type="domain" description="Activator of Hsp90 ATPase homologue 1/2-like C-terminal" evidence="2">
    <location>
        <begin position="15"/>
        <end position="139"/>
    </location>
</feature>
<sequence length="143" mass="15945">MPEDYVATSSIAIEASPDRVWEVLTDPEAVREFMFGTTVVTDWTVGAPIRWQGEWQGRAYEDKGVILEAEPGRRLVCTHFSPLTGKPDVPENYHTLTWTITGDGPVELTLSQDNNPDEAAALHSTTMWDSLVRSVKEIAERQG</sequence>
<evidence type="ECO:0000256" key="1">
    <source>
        <dbReference type="ARBA" id="ARBA00006817"/>
    </source>
</evidence>
<gene>
    <name evidence="3" type="ORF">RS86_00060</name>
</gene>
<dbReference type="Proteomes" id="UP000033740">
    <property type="component" value="Unassembled WGS sequence"/>
</dbReference>
<name>A0A0F0LWA0_9MICO</name>
<dbReference type="InterPro" id="IPR023393">
    <property type="entry name" value="START-like_dom_sf"/>
</dbReference>
<dbReference type="STRING" id="582680.RS86_00060"/>
<accession>A0A0F0LWA0</accession>
<evidence type="ECO:0000259" key="2">
    <source>
        <dbReference type="Pfam" id="PF08327"/>
    </source>
</evidence>
<dbReference type="RefSeq" id="WP_045270207.1">
    <property type="nucleotide sequence ID" value="NZ_JYIX01000010.1"/>
</dbReference>
<dbReference type="AlphaFoldDB" id="A0A0F0LWA0"/>
<organism evidence="3 4">
    <name type="scientific">Microbacterium azadirachtae</name>
    <dbReference type="NCBI Taxonomy" id="582680"/>
    <lineage>
        <taxon>Bacteria</taxon>
        <taxon>Bacillati</taxon>
        <taxon>Actinomycetota</taxon>
        <taxon>Actinomycetes</taxon>
        <taxon>Micrococcales</taxon>
        <taxon>Microbacteriaceae</taxon>
        <taxon>Microbacterium</taxon>
    </lineage>
</organism>
<proteinExistence type="inferred from homology"/>
<evidence type="ECO:0000313" key="3">
    <source>
        <dbReference type="EMBL" id="KJL37408.1"/>
    </source>
</evidence>
<dbReference type="PATRIC" id="fig|582680.6.peg.60"/>
<dbReference type="Gene3D" id="3.30.530.20">
    <property type="match status" value="1"/>
</dbReference>
<reference evidence="3 4" key="1">
    <citation type="submission" date="2015-02" db="EMBL/GenBank/DDBJ databases">
        <title>Draft genome sequences of ten Microbacterium spp. with emphasis on heavy metal contaminated environments.</title>
        <authorList>
            <person name="Corretto E."/>
        </authorList>
    </citation>
    <scope>NUCLEOTIDE SEQUENCE [LARGE SCALE GENOMIC DNA]</scope>
    <source>
        <strain evidence="3 4">ARN176</strain>
    </source>
</reference>